<comment type="similarity">
    <text evidence="3">Belongs to the HAD-like hydrolase superfamily. SerB family.</text>
</comment>
<evidence type="ECO:0000256" key="3">
    <source>
        <dbReference type="ARBA" id="ARBA00009184"/>
    </source>
</evidence>
<dbReference type="Pfam" id="PF12710">
    <property type="entry name" value="HAD"/>
    <property type="match status" value="1"/>
</dbReference>
<evidence type="ECO:0000256" key="12">
    <source>
        <dbReference type="ARBA" id="ARBA00048138"/>
    </source>
</evidence>
<accession>A0A2W5N336</accession>
<dbReference type="InterPro" id="IPR023214">
    <property type="entry name" value="HAD_sf"/>
</dbReference>
<keyword evidence="6" id="KW-0028">Amino-acid biosynthesis</keyword>
<dbReference type="SFLD" id="SFLDG01136">
    <property type="entry name" value="C1.6:_Phosphoserine_Phosphatas"/>
    <property type="match status" value="1"/>
</dbReference>
<evidence type="ECO:0000256" key="8">
    <source>
        <dbReference type="ARBA" id="ARBA00022801"/>
    </source>
</evidence>
<evidence type="ECO:0000256" key="14">
    <source>
        <dbReference type="PIRSR" id="PIRSR604469-1"/>
    </source>
</evidence>
<protein>
    <recommendedName>
        <fullName evidence="5">Phosphoserine phosphatase</fullName>
        <ecNumber evidence="4">3.1.3.3</ecNumber>
    </recommendedName>
    <alternativeName>
        <fullName evidence="11">O-phosphoserine phosphohydrolase</fullName>
    </alternativeName>
</protein>
<dbReference type="UniPathway" id="UPA00135">
    <property type="reaction ID" value="UER00198"/>
</dbReference>
<reference evidence="15 16" key="1">
    <citation type="submission" date="2017-08" db="EMBL/GenBank/DDBJ databases">
        <title>Infants hospitalized years apart are colonized by the same room-sourced microbial strains.</title>
        <authorList>
            <person name="Brooks B."/>
            <person name="Olm M.R."/>
            <person name="Firek B.A."/>
            <person name="Baker R."/>
            <person name="Thomas B.C."/>
            <person name="Morowitz M.J."/>
            <person name="Banfield J.F."/>
        </authorList>
    </citation>
    <scope>NUCLEOTIDE SEQUENCE [LARGE SCALE GENOMIC DNA]</scope>
    <source>
        <strain evidence="15">S2_005_002_R2_29</strain>
    </source>
</reference>
<dbReference type="EC" id="3.1.3.3" evidence="4"/>
<dbReference type="SFLD" id="SFLDG01137">
    <property type="entry name" value="C1.6.1:_Phosphoserine_Phosphat"/>
    <property type="match status" value="1"/>
</dbReference>
<name>A0A2W5N336_9BACT</name>
<dbReference type="GO" id="GO:0005737">
    <property type="term" value="C:cytoplasm"/>
    <property type="evidence" value="ECO:0007669"/>
    <property type="project" value="TreeGrafter"/>
</dbReference>
<evidence type="ECO:0000256" key="7">
    <source>
        <dbReference type="ARBA" id="ARBA00022723"/>
    </source>
</evidence>
<evidence type="ECO:0000256" key="4">
    <source>
        <dbReference type="ARBA" id="ARBA00012640"/>
    </source>
</evidence>
<comment type="catalytic activity">
    <reaction evidence="13">
        <text>O-phospho-D-serine + H2O = D-serine + phosphate</text>
        <dbReference type="Rhea" id="RHEA:24873"/>
        <dbReference type="ChEBI" id="CHEBI:15377"/>
        <dbReference type="ChEBI" id="CHEBI:35247"/>
        <dbReference type="ChEBI" id="CHEBI:43474"/>
        <dbReference type="ChEBI" id="CHEBI:58680"/>
        <dbReference type="EC" id="3.1.3.3"/>
    </reaction>
</comment>
<evidence type="ECO:0000256" key="2">
    <source>
        <dbReference type="ARBA" id="ARBA00005135"/>
    </source>
</evidence>
<dbReference type="InterPro" id="IPR050582">
    <property type="entry name" value="HAD-like_SerB"/>
</dbReference>
<dbReference type="SFLD" id="SFLDS00003">
    <property type="entry name" value="Haloacid_Dehalogenase"/>
    <property type="match status" value="1"/>
</dbReference>
<comment type="pathway">
    <text evidence="2">Amino-acid biosynthesis; L-serine biosynthesis; L-serine from 3-phospho-D-glycerate: step 3/3.</text>
</comment>
<dbReference type="Proteomes" id="UP000249417">
    <property type="component" value="Unassembled WGS sequence"/>
</dbReference>
<evidence type="ECO:0000256" key="5">
    <source>
        <dbReference type="ARBA" id="ARBA00015196"/>
    </source>
</evidence>
<dbReference type="SFLD" id="SFLDF00029">
    <property type="entry name" value="phosphoserine_phosphatase"/>
    <property type="match status" value="1"/>
</dbReference>
<evidence type="ECO:0000256" key="6">
    <source>
        <dbReference type="ARBA" id="ARBA00022605"/>
    </source>
</evidence>
<evidence type="ECO:0000313" key="16">
    <source>
        <dbReference type="Proteomes" id="UP000249417"/>
    </source>
</evidence>
<evidence type="ECO:0000313" key="15">
    <source>
        <dbReference type="EMBL" id="PZQ47058.1"/>
    </source>
</evidence>
<dbReference type="AlphaFoldDB" id="A0A2W5N336"/>
<dbReference type="GO" id="GO:0006564">
    <property type="term" value="P:L-serine biosynthetic process"/>
    <property type="evidence" value="ECO:0007669"/>
    <property type="project" value="UniProtKB-KW"/>
</dbReference>
<dbReference type="InterPro" id="IPR004469">
    <property type="entry name" value="PSP"/>
</dbReference>
<comment type="cofactor">
    <cofactor evidence="1">
        <name>Mg(2+)</name>
        <dbReference type="ChEBI" id="CHEBI:18420"/>
    </cofactor>
</comment>
<dbReference type="InterPro" id="IPR036412">
    <property type="entry name" value="HAD-like_sf"/>
</dbReference>
<evidence type="ECO:0000256" key="13">
    <source>
        <dbReference type="ARBA" id="ARBA00048523"/>
    </source>
</evidence>
<dbReference type="PANTHER" id="PTHR43344:SF2">
    <property type="entry name" value="PHOSPHOSERINE PHOSPHATASE"/>
    <property type="match status" value="1"/>
</dbReference>
<dbReference type="EMBL" id="QFQB01000018">
    <property type="protein sequence ID" value="PZQ47058.1"/>
    <property type="molecule type" value="Genomic_DNA"/>
</dbReference>
<dbReference type="SUPFAM" id="SSF56784">
    <property type="entry name" value="HAD-like"/>
    <property type="match status" value="1"/>
</dbReference>
<dbReference type="GO" id="GO:0000287">
    <property type="term" value="F:magnesium ion binding"/>
    <property type="evidence" value="ECO:0007669"/>
    <property type="project" value="TreeGrafter"/>
</dbReference>
<evidence type="ECO:0000256" key="9">
    <source>
        <dbReference type="ARBA" id="ARBA00022842"/>
    </source>
</evidence>
<evidence type="ECO:0000256" key="11">
    <source>
        <dbReference type="ARBA" id="ARBA00031693"/>
    </source>
</evidence>
<keyword evidence="9" id="KW-0460">Magnesium</keyword>
<evidence type="ECO:0000256" key="1">
    <source>
        <dbReference type="ARBA" id="ARBA00001946"/>
    </source>
</evidence>
<organism evidence="15 16">
    <name type="scientific">Micavibrio aeruginosavorus</name>
    <dbReference type="NCBI Taxonomy" id="349221"/>
    <lineage>
        <taxon>Bacteria</taxon>
        <taxon>Pseudomonadati</taxon>
        <taxon>Bdellovibrionota</taxon>
        <taxon>Bdellovibrionia</taxon>
        <taxon>Bdellovibrionales</taxon>
        <taxon>Pseudobdellovibrionaceae</taxon>
        <taxon>Micavibrio</taxon>
    </lineage>
</organism>
<evidence type="ECO:0000256" key="10">
    <source>
        <dbReference type="ARBA" id="ARBA00023299"/>
    </source>
</evidence>
<feature type="active site" description="Nucleophile" evidence="14">
    <location>
        <position position="89"/>
    </location>
</feature>
<dbReference type="NCBIfam" id="TIGR01488">
    <property type="entry name" value="HAD-SF-IB"/>
    <property type="match status" value="1"/>
</dbReference>
<keyword evidence="7" id="KW-0479">Metal-binding</keyword>
<dbReference type="GO" id="GO:0036424">
    <property type="term" value="F:L-phosphoserine phosphatase activity"/>
    <property type="evidence" value="ECO:0007669"/>
    <property type="project" value="InterPro"/>
</dbReference>
<dbReference type="Gene3D" id="3.40.50.1000">
    <property type="entry name" value="HAD superfamily/HAD-like"/>
    <property type="match status" value="1"/>
</dbReference>
<sequence>MTHILTLVASDTPLSIAHLEILEKFVEEKGLGLNGKPVWLDPHKAADLPVQNPMTMEQMAQARARFAADQIDLLCMSAQGRAKKLLLADMDSTIVTTETLDELAAKAGIKDQIAAITARAMNGELDFHAALKERVGLLKDLPVTALHETLDETELCEGADVMVHHMKDRGATCVLVSGGFTFFTGAIAEQAGFHHHHGNELDHDGTVLVGTVGPNILDKEAKLAFLNRYTQELGLDLADTLAIGDGANDLPMLTAAGLGIGYRPKPLLEQSLLNILKYADLRGVLYAQGYKDL</sequence>
<keyword evidence="10" id="KW-0718">Serine biosynthesis</keyword>
<dbReference type="PANTHER" id="PTHR43344">
    <property type="entry name" value="PHOSPHOSERINE PHOSPHATASE"/>
    <property type="match status" value="1"/>
</dbReference>
<comment type="catalytic activity">
    <reaction evidence="12">
        <text>O-phospho-L-serine + H2O = L-serine + phosphate</text>
        <dbReference type="Rhea" id="RHEA:21208"/>
        <dbReference type="ChEBI" id="CHEBI:15377"/>
        <dbReference type="ChEBI" id="CHEBI:33384"/>
        <dbReference type="ChEBI" id="CHEBI:43474"/>
        <dbReference type="ChEBI" id="CHEBI:57524"/>
        <dbReference type="EC" id="3.1.3.3"/>
    </reaction>
</comment>
<feature type="active site" description="Proton donor" evidence="14">
    <location>
        <position position="91"/>
    </location>
</feature>
<dbReference type="NCBIfam" id="TIGR00338">
    <property type="entry name" value="serB"/>
    <property type="match status" value="1"/>
</dbReference>
<gene>
    <name evidence="15" type="primary">serB</name>
    <name evidence="15" type="ORF">DI551_04050</name>
</gene>
<comment type="caution">
    <text evidence="15">The sequence shown here is derived from an EMBL/GenBank/DDBJ whole genome shotgun (WGS) entry which is preliminary data.</text>
</comment>
<keyword evidence="8" id="KW-0378">Hydrolase</keyword>
<proteinExistence type="inferred from homology"/>